<dbReference type="Gene3D" id="1.10.10.60">
    <property type="entry name" value="Homeodomain-like"/>
    <property type="match status" value="2"/>
</dbReference>
<proteinExistence type="predicted"/>
<evidence type="ECO:0000313" key="5">
    <source>
        <dbReference type="EMBL" id="WOC32928.1"/>
    </source>
</evidence>
<reference evidence="5 6" key="2">
    <citation type="submission" date="2024-06" db="EMBL/GenBank/DDBJ databases">
        <title>Caproicibacterium argilliputei sp. nov, a novel caproic acid producing anaerobic bacterium isolated from pit mud.</title>
        <authorList>
            <person name="Xia S."/>
        </authorList>
    </citation>
    <scope>NUCLEOTIDE SEQUENCE [LARGE SCALE GENOMIC DNA]</scope>
    <source>
        <strain evidence="5 6">ZCY20-5</strain>
    </source>
</reference>
<keyword evidence="1" id="KW-0805">Transcription regulation</keyword>
<organism evidence="5 6">
    <name type="scientific">Caproicibacterium argilliputei</name>
    <dbReference type="NCBI Taxonomy" id="3030016"/>
    <lineage>
        <taxon>Bacteria</taxon>
        <taxon>Bacillati</taxon>
        <taxon>Bacillota</taxon>
        <taxon>Clostridia</taxon>
        <taxon>Eubacteriales</taxon>
        <taxon>Oscillospiraceae</taxon>
        <taxon>Caproicibacterium</taxon>
    </lineage>
</organism>
<evidence type="ECO:0000256" key="2">
    <source>
        <dbReference type="ARBA" id="ARBA00023125"/>
    </source>
</evidence>
<dbReference type="RefSeq" id="WP_316935083.1">
    <property type="nucleotide sequence ID" value="NZ_CP135996.1"/>
</dbReference>
<reference evidence="6" key="1">
    <citation type="submission" date="2024-06" db="EMBL/GenBank/DDBJ databases">
        <title>Caproicibacterium argilliputei sp. nov, a novel caproic acid producing anaerobic bacterium isolated from pit mud.</title>
        <authorList>
            <person name="Zeng C."/>
        </authorList>
    </citation>
    <scope>NUCLEOTIDE SEQUENCE [LARGE SCALE GENOMIC DNA]</scope>
    <source>
        <strain evidence="6">ZCY20-5</strain>
    </source>
</reference>
<evidence type="ECO:0000313" key="6">
    <source>
        <dbReference type="Proteomes" id="UP001300604"/>
    </source>
</evidence>
<dbReference type="GO" id="GO:0003700">
    <property type="term" value="F:DNA-binding transcription factor activity"/>
    <property type="evidence" value="ECO:0007669"/>
    <property type="project" value="InterPro"/>
</dbReference>
<dbReference type="SUPFAM" id="SSF46689">
    <property type="entry name" value="Homeodomain-like"/>
    <property type="match status" value="2"/>
</dbReference>
<dbReference type="Pfam" id="PF12833">
    <property type="entry name" value="HTH_18"/>
    <property type="match status" value="1"/>
</dbReference>
<feature type="domain" description="HTH araC/xylS-type" evidence="4">
    <location>
        <begin position="280"/>
        <end position="378"/>
    </location>
</feature>
<accession>A0AA97H422</accession>
<dbReference type="PANTHER" id="PTHR43280">
    <property type="entry name" value="ARAC-FAMILY TRANSCRIPTIONAL REGULATOR"/>
    <property type="match status" value="1"/>
</dbReference>
<name>A0AA97H422_9FIRM</name>
<dbReference type="Proteomes" id="UP001300604">
    <property type="component" value="Chromosome"/>
</dbReference>
<protein>
    <submittedName>
        <fullName evidence="5">Helix-turn-helix domain-containing protein</fullName>
    </submittedName>
</protein>
<evidence type="ECO:0000259" key="4">
    <source>
        <dbReference type="PROSITE" id="PS01124"/>
    </source>
</evidence>
<dbReference type="KEGG" id="carl:PXC00_03355"/>
<dbReference type="SMART" id="SM00342">
    <property type="entry name" value="HTH_ARAC"/>
    <property type="match status" value="1"/>
</dbReference>
<keyword evidence="6" id="KW-1185">Reference proteome</keyword>
<dbReference type="AlphaFoldDB" id="A0AA97H422"/>
<evidence type="ECO:0000256" key="3">
    <source>
        <dbReference type="ARBA" id="ARBA00023163"/>
    </source>
</evidence>
<dbReference type="PANTHER" id="PTHR43280:SF28">
    <property type="entry name" value="HTH-TYPE TRANSCRIPTIONAL ACTIVATOR RHAS"/>
    <property type="match status" value="1"/>
</dbReference>
<sequence length="406" mass="46146">MEQYHVLCKSLSKLLDTTVRYFDREMTMLCIFPRQSGTEDALKTDYALLVSMLQESLNGNEPVVFVHAHKYYALVPVLQEKILCGLYIIGPVQEKLDKKSNLAFSAKLTSAVTLIHFEASGELLEESEILFLGSMNDTRLETKKDFDKNLQSARELNRYHGTYQYEKLLWLCIRTDDLKNLKFYSAMPYTGNVGIMVSNPNDNLRQSKNAFIAFVTMATRAAIDGGLNIEVAYTLSDTYIQRVESAASALEVDSLAEKVLLEFTTRVKRSKLSSYSKPIQKCMEYVQNHIFEKLKVQTIAAYTGYNSSYLAQLFKKETRQSLVDYINEQKIEEAQGLLKYSEYSSSEISYLLSYSSQSYFISLFKKHTGLTPKEYQLQSAQMPLFDEHGNFQGTSHADTASSVQGA</sequence>
<keyword evidence="2" id="KW-0238">DNA-binding</keyword>
<dbReference type="PROSITE" id="PS01124">
    <property type="entry name" value="HTH_ARAC_FAMILY_2"/>
    <property type="match status" value="1"/>
</dbReference>
<dbReference type="GO" id="GO:0043565">
    <property type="term" value="F:sequence-specific DNA binding"/>
    <property type="evidence" value="ECO:0007669"/>
    <property type="project" value="InterPro"/>
</dbReference>
<evidence type="ECO:0000256" key="1">
    <source>
        <dbReference type="ARBA" id="ARBA00023015"/>
    </source>
</evidence>
<gene>
    <name evidence="5" type="ORF">PXC00_03355</name>
</gene>
<dbReference type="EMBL" id="CP135996">
    <property type="protein sequence ID" value="WOC32928.1"/>
    <property type="molecule type" value="Genomic_DNA"/>
</dbReference>
<dbReference type="InterPro" id="IPR018060">
    <property type="entry name" value="HTH_AraC"/>
</dbReference>
<dbReference type="InterPro" id="IPR009057">
    <property type="entry name" value="Homeodomain-like_sf"/>
</dbReference>
<keyword evidence="3" id="KW-0804">Transcription</keyword>